<dbReference type="AlphaFoldDB" id="A0AAP9WFF8"/>
<evidence type="ECO:0000313" key="2">
    <source>
        <dbReference type="Proteomes" id="UP000663124"/>
    </source>
</evidence>
<dbReference type="EMBL" id="CP043886">
    <property type="protein sequence ID" value="QOI44986.1"/>
    <property type="molecule type" value="Genomic_DNA"/>
</dbReference>
<dbReference type="RefSeq" id="WP_017857407.1">
    <property type="nucleotide sequence ID" value="NZ_CP043886.1"/>
</dbReference>
<dbReference type="Proteomes" id="UP000663124">
    <property type="component" value="Plasmid p1"/>
</dbReference>
<gene>
    <name evidence="1" type="ORF">Lepto782_22600</name>
</gene>
<evidence type="ECO:0000313" key="1">
    <source>
        <dbReference type="EMBL" id="QOI44986.1"/>
    </source>
</evidence>
<organism evidence="1 2">
    <name type="scientific">Leptospira interrogans serovar Canicola</name>
    <dbReference type="NCBI Taxonomy" id="211880"/>
    <lineage>
        <taxon>Bacteria</taxon>
        <taxon>Pseudomonadati</taxon>
        <taxon>Spirochaetota</taxon>
        <taxon>Spirochaetia</taxon>
        <taxon>Leptospirales</taxon>
        <taxon>Leptospiraceae</taxon>
        <taxon>Leptospira</taxon>
    </lineage>
</organism>
<geneLocation type="plasmid" evidence="1 2">
    <name>p1</name>
</geneLocation>
<sequence length="148" mass="17150">MTLRLVYPNGKPTFNHEKIAYEDENASWKLFLCTSHEINHPFLFIDLKIRNTHLLPDICIKDPKEFLRLPSSDSGESESEGDCIQFSDTFSISSWTVPLKLIIPTEPILKICHLEPLNIEGTDYVEYMKEVHRLLTNINEAIKQHLIL</sequence>
<proteinExistence type="predicted"/>
<keyword evidence="1" id="KW-0614">Plasmid</keyword>
<name>A0AAP9WFF8_LEPIR</name>
<protein>
    <submittedName>
        <fullName evidence="1">Uncharacterized protein</fullName>
    </submittedName>
</protein>
<accession>A0AAP9WFF8</accession>
<reference evidence="1" key="1">
    <citation type="submission" date="2019-09" db="EMBL/GenBank/DDBJ databases">
        <title>Comparative Genomics of Leptospira interrogans Reveals Genome Plasticity - A Common Adaptive Strategy for Survival in Various Hosts.</title>
        <authorList>
            <person name="Ramli S.R."/>
            <person name="Bunk B."/>
            <person name="Goris M."/>
            <person name="Bhuju S."/>
            <person name="Jarek M."/>
            <person name="Sproer C."/>
            <person name="Mustakim S."/>
            <person name="Strommenger B."/>
            <person name="Pessler F."/>
        </authorList>
    </citation>
    <scope>NUCLEOTIDE SEQUENCE</scope>
    <source>
        <strain evidence="1">782</strain>
        <plasmid evidence="1">p1</plasmid>
    </source>
</reference>